<dbReference type="AlphaFoldDB" id="A0A9P9EDY9"/>
<organism evidence="6 7">
    <name type="scientific">Dendryphion nanum</name>
    <dbReference type="NCBI Taxonomy" id="256645"/>
    <lineage>
        <taxon>Eukaryota</taxon>
        <taxon>Fungi</taxon>
        <taxon>Dikarya</taxon>
        <taxon>Ascomycota</taxon>
        <taxon>Pezizomycotina</taxon>
        <taxon>Dothideomycetes</taxon>
        <taxon>Pleosporomycetidae</taxon>
        <taxon>Pleosporales</taxon>
        <taxon>Torulaceae</taxon>
        <taxon>Dendryphion</taxon>
    </lineage>
</organism>
<feature type="domain" description="XPG-I" evidence="4">
    <location>
        <begin position="111"/>
        <end position="186"/>
    </location>
</feature>
<feature type="compositionally biased region" description="Low complexity" evidence="3">
    <location>
        <begin position="812"/>
        <end position="824"/>
    </location>
</feature>
<feature type="compositionally biased region" description="Low complexity" evidence="3">
    <location>
        <begin position="832"/>
        <end position="841"/>
    </location>
</feature>
<dbReference type="FunFam" id="3.40.50.1010:FF:000037">
    <property type="entry name" value="Rad2-like endonuclease, putative (AFU_orthologue AFUA_3G13260)"/>
    <property type="match status" value="1"/>
</dbReference>
<dbReference type="Gene3D" id="1.10.150.20">
    <property type="entry name" value="5' to 3' exonuclease, C-terminal subdomain"/>
    <property type="match status" value="1"/>
</dbReference>
<feature type="region of interest" description="Disordered" evidence="3">
    <location>
        <begin position="641"/>
        <end position="707"/>
    </location>
</feature>
<dbReference type="PANTHER" id="PTHR11081">
    <property type="entry name" value="FLAP ENDONUCLEASE FAMILY MEMBER"/>
    <property type="match status" value="1"/>
</dbReference>
<evidence type="ECO:0000313" key="7">
    <source>
        <dbReference type="Proteomes" id="UP000700596"/>
    </source>
</evidence>
<dbReference type="InterPro" id="IPR006084">
    <property type="entry name" value="XPG/Rad2"/>
</dbReference>
<keyword evidence="7" id="KW-1185">Reference proteome</keyword>
<feature type="region of interest" description="Disordered" evidence="3">
    <location>
        <begin position="721"/>
        <end position="792"/>
    </location>
</feature>
<dbReference type="InterPro" id="IPR006085">
    <property type="entry name" value="XPG_DNA_repair_N"/>
</dbReference>
<dbReference type="SMART" id="SM00485">
    <property type="entry name" value="XPGN"/>
    <property type="match status" value="1"/>
</dbReference>
<keyword evidence="2" id="KW-0378">Hydrolase</keyword>
<dbReference type="Pfam" id="PF18380">
    <property type="entry name" value="GEN1_C"/>
    <property type="match status" value="1"/>
</dbReference>
<dbReference type="EMBL" id="JAGMWT010000002">
    <property type="protein sequence ID" value="KAH7135898.1"/>
    <property type="molecule type" value="Genomic_DNA"/>
</dbReference>
<dbReference type="CDD" id="cd09870">
    <property type="entry name" value="PIN_YEN1"/>
    <property type="match status" value="1"/>
</dbReference>
<feature type="region of interest" description="Disordered" evidence="3">
    <location>
        <begin position="566"/>
        <end position="626"/>
    </location>
</feature>
<dbReference type="GO" id="GO:0008821">
    <property type="term" value="F:crossover junction DNA endonuclease activity"/>
    <property type="evidence" value="ECO:0007669"/>
    <property type="project" value="InterPro"/>
</dbReference>
<feature type="region of interest" description="Disordered" evidence="3">
    <location>
        <begin position="436"/>
        <end position="457"/>
    </location>
</feature>
<dbReference type="SUPFAM" id="SSF47807">
    <property type="entry name" value="5' to 3' exonuclease, C-terminal subdomain"/>
    <property type="match status" value="1"/>
</dbReference>
<dbReference type="GO" id="GO:0017108">
    <property type="term" value="F:5'-flap endonuclease activity"/>
    <property type="evidence" value="ECO:0007669"/>
    <property type="project" value="TreeGrafter"/>
</dbReference>
<comment type="caution">
    <text evidence="6">The sequence shown here is derived from an EMBL/GenBank/DDBJ whole genome shotgun (WGS) entry which is preliminary data.</text>
</comment>
<dbReference type="InterPro" id="IPR041177">
    <property type="entry name" value="GEN1_C"/>
</dbReference>
<evidence type="ECO:0000256" key="2">
    <source>
        <dbReference type="ARBA" id="ARBA00022801"/>
    </source>
</evidence>
<keyword evidence="1" id="KW-0540">Nuclease</keyword>
<dbReference type="GO" id="GO:0006281">
    <property type="term" value="P:DNA repair"/>
    <property type="evidence" value="ECO:0007669"/>
    <property type="project" value="UniProtKB-ARBA"/>
</dbReference>
<dbReference type="SMART" id="SM00484">
    <property type="entry name" value="XPGI"/>
    <property type="match status" value="1"/>
</dbReference>
<dbReference type="InterPro" id="IPR006086">
    <property type="entry name" value="XPG-I_dom"/>
</dbReference>
<feature type="compositionally biased region" description="Polar residues" evidence="3">
    <location>
        <begin position="737"/>
        <end position="755"/>
    </location>
</feature>
<feature type="compositionally biased region" description="Polar residues" evidence="3">
    <location>
        <begin position="676"/>
        <end position="692"/>
    </location>
</feature>
<dbReference type="Gene3D" id="3.40.50.1010">
    <property type="entry name" value="5'-nuclease"/>
    <property type="match status" value="2"/>
</dbReference>
<dbReference type="PANTHER" id="PTHR11081:SF75">
    <property type="entry name" value="ENDONUCLEASE, PUTATIVE (AFU_ORTHOLOGUE AFUA_3G13260)-RELATED"/>
    <property type="match status" value="1"/>
</dbReference>
<evidence type="ECO:0000259" key="5">
    <source>
        <dbReference type="SMART" id="SM00485"/>
    </source>
</evidence>
<gene>
    <name evidence="6" type="ORF">B0J11DRAFT_479984</name>
</gene>
<proteinExistence type="predicted"/>
<evidence type="ECO:0000313" key="6">
    <source>
        <dbReference type="EMBL" id="KAH7135898.1"/>
    </source>
</evidence>
<dbReference type="SUPFAM" id="SSF88723">
    <property type="entry name" value="PIN domain-like"/>
    <property type="match status" value="1"/>
</dbReference>
<dbReference type="PRINTS" id="PR00853">
    <property type="entry name" value="XPGRADSUPER"/>
</dbReference>
<feature type="region of interest" description="Disordered" evidence="3">
    <location>
        <begin position="399"/>
        <end position="421"/>
    </location>
</feature>
<feature type="compositionally biased region" description="Basic and acidic residues" evidence="3">
    <location>
        <begin position="658"/>
        <end position="671"/>
    </location>
</feature>
<dbReference type="Pfam" id="PF00867">
    <property type="entry name" value="XPG_I"/>
    <property type="match status" value="1"/>
</dbReference>
<dbReference type="Proteomes" id="UP000700596">
    <property type="component" value="Unassembled WGS sequence"/>
</dbReference>
<keyword evidence="6" id="KW-0255">Endonuclease</keyword>
<feature type="region of interest" description="Disordered" evidence="3">
    <location>
        <begin position="812"/>
        <end position="884"/>
    </location>
</feature>
<reference evidence="6" key="1">
    <citation type="journal article" date="2021" name="Nat. Commun.">
        <title>Genetic determinants of endophytism in the Arabidopsis root mycobiome.</title>
        <authorList>
            <person name="Mesny F."/>
            <person name="Miyauchi S."/>
            <person name="Thiergart T."/>
            <person name="Pickel B."/>
            <person name="Atanasova L."/>
            <person name="Karlsson M."/>
            <person name="Huettel B."/>
            <person name="Barry K.W."/>
            <person name="Haridas S."/>
            <person name="Chen C."/>
            <person name="Bauer D."/>
            <person name="Andreopoulos W."/>
            <person name="Pangilinan J."/>
            <person name="LaButti K."/>
            <person name="Riley R."/>
            <person name="Lipzen A."/>
            <person name="Clum A."/>
            <person name="Drula E."/>
            <person name="Henrissat B."/>
            <person name="Kohler A."/>
            <person name="Grigoriev I.V."/>
            <person name="Martin F.M."/>
            <person name="Hacquard S."/>
        </authorList>
    </citation>
    <scope>NUCLEOTIDE SEQUENCE</scope>
    <source>
        <strain evidence="6">MPI-CAGE-CH-0243</strain>
    </source>
</reference>
<evidence type="ECO:0000259" key="4">
    <source>
        <dbReference type="SMART" id="SM00484"/>
    </source>
</evidence>
<name>A0A9P9EDY9_9PLEO</name>
<evidence type="ECO:0000256" key="3">
    <source>
        <dbReference type="SAM" id="MobiDB-lite"/>
    </source>
</evidence>
<dbReference type="OrthoDB" id="2959108at2759"/>
<dbReference type="InterPro" id="IPR036279">
    <property type="entry name" value="5-3_exonuclease_C_sf"/>
</dbReference>
<feature type="compositionally biased region" description="Polar residues" evidence="3">
    <location>
        <begin position="566"/>
        <end position="577"/>
    </location>
</feature>
<feature type="compositionally biased region" description="Polar residues" evidence="3">
    <location>
        <begin position="782"/>
        <end position="792"/>
    </location>
</feature>
<evidence type="ECO:0000256" key="1">
    <source>
        <dbReference type="ARBA" id="ARBA00022722"/>
    </source>
</evidence>
<dbReference type="CDD" id="cd09906">
    <property type="entry name" value="H3TH_YEN1"/>
    <property type="match status" value="1"/>
</dbReference>
<protein>
    <submittedName>
        <fullName evidence="6">Flap structure-specific endonuclease</fullName>
    </submittedName>
</protein>
<dbReference type="Pfam" id="PF00752">
    <property type="entry name" value="XPG_N"/>
    <property type="match status" value="1"/>
</dbReference>
<dbReference type="InterPro" id="IPR037316">
    <property type="entry name" value="Yen1_H3TH"/>
</dbReference>
<sequence length="941" mass="103471">MGIPGLYGEIKPVQRVALSKLALDKFEQTGRPLRIAVDVSIWLFQILSGKGGTNPGVRTFYYRLLRLIACSVHPIFVFDGTNLPPKKRGKNTSAGRHTVSLDKTLAKDLLKFFGFPIHQAPGEAEAECALLQREGIVDAVLTEDVDAIMFGSGVTIRDWSPELKSSKTPTHVTVYDAIEIRNEVGLDREGMILVALMRGGDYAPEGIPGCGVKIACEAARAGFGKDLCHLRRGDITAISAWREKLKHELKSNHSKFFGSKHPSMKIPEDWPQPDILGYYTHPVVSTRENLNSLKQSIRWDQKVDFPRLREFTHRYFEWHKLEGAKHFIRSLAPSFLVRELRMEAGPAGFVTDDLLAREKHESLLVKGIHGKRQHAVTDLTPELRVSFIPIELVKINLDEEDDDDNEPDAPTQEPTFQRGFHDERAFDVDLDEELGLESEDADEGPRKRGPTKFDPSKPARAWVAETFVQVGVPLKFEDWRAGLNKTKKTGTRAKRTTSTKETTNATIKVTRGRAQKTTTSGSQSLMNSYAKVTKPGVKRPQVIATTKEPLPNPCSSRRPATISLLSPSPVKSISTAAPQRARKDTLPPVLEELPSSVTKRRRRGPIQRSYTLPADLSTDTSRPKTPPPLGLIETLDLVDSPVLPSPSELPSKKAKMQTRRDPMTSRNKGEKFAASVQENPKQMTLDSWTTPTKTRRPSPLPLDPLIASPSVLRSKSAEIETLDLTRSSPPGCDLAPKTTNARRINPTTKSRQPLKSINSNTTFSSSSSANSTNPPAAALSAKQTSTSRLQSKSPLIDTLDLTELISSPLTFPAPALAPTSTTSPSPKPSAPASPDTTPFSSELDTIPISLDPDDTLPIPDSETESQSRLSPPAAGPWKQHTKKKRAIEIRKSLAGSWAFVEASSSPIHVDDAAKAAAGAAFPKGKARRRWRESEIEVLDLT</sequence>
<accession>A0A9P9EDY9</accession>
<feature type="domain" description="XPG N-terminal" evidence="5">
    <location>
        <begin position="1"/>
        <end position="103"/>
    </location>
</feature>
<feature type="compositionally biased region" description="Low complexity" evidence="3">
    <location>
        <begin position="756"/>
        <end position="781"/>
    </location>
</feature>
<dbReference type="InterPro" id="IPR029060">
    <property type="entry name" value="PIN-like_dom_sf"/>
</dbReference>